<dbReference type="InterPro" id="IPR011047">
    <property type="entry name" value="Quinoprotein_ADH-like_sf"/>
</dbReference>
<dbReference type="Pfam" id="PF23393">
    <property type="entry name" value="Beta-prop_WDR90_POC16_2nd"/>
    <property type="match status" value="1"/>
</dbReference>
<dbReference type="Pfam" id="PF00400">
    <property type="entry name" value="WD40"/>
    <property type="match status" value="1"/>
</dbReference>
<dbReference type="PANTHER" id="PTHR13720:SF24">
    <property type="entry name" value="WD REPEAT-CONTAINING PROTEIN 90"/>
    <property type="match status" value="1"/>
</dbReference>
<dbReference type="SMART" id="SM00320">
    <property type="entry name" value="WD40"/>
    <property type="match status" value="21"/>
</dbReference>
<feature type="repeat" description="WD" evidence="3">
    <location>
        <begin position="1582"/>
        <end position="1622"/>
    </location>
</feature>
<feature type="compositionally biased region" description="Polar residues" evidence="4">
    <location>
        <begin position="250"/>
        <end position="267"/>
    </location>
</feature>
<feature type="region of interest" description="Disordered" evidence="4">
    <location>
        <begin position="245"/>
        <end position="273"/>
    </location>
</feature>
<evidence type="ECO:0000313" key="9">
    <source>
        <dbReference type="Proteomes" id="UP001208570"/>
    </source>
</evidence>
<protein>
    <recommendedName>
        <fullName evidence="10">WD repeat-containing protein 90</fullName>
    </recommendedName>
</protein>
<dbReference type="PROSITE" id="PS00678">
    <property type="entry name" value="WD_REPEATS_1"/>
    <property type="match status" value="1"/>
</dbReference>
<keyword evidence="2" id="KW-0677">Repeat</keyword>
<dbReference type="InterPro" id="IPR019775">
    <property type="entry name" value="WD40_repeat_CS"/>
</dbReference>
<dbReference type="Proteomes" id="UP001208570">
    <property type="component" value="Unassembled WGS sequence"/>
</dbReference>
<comment type="caution">
    <text evidence="8">The sequence shown here is derived from an EMBL/GenBank/DDBJ whole genome shotgun (WGS) entry which is preliminary data.</text>
</comment>
<dbReference type="InterPro" id="IPR050630">
    <property type="entry name" value="WD_repeat_EMAP"/>
</dbReference>
<gene>
    <name evidence="8" type="ORF">LSH36_349g02065</name>
</gene>
<dbReference type="InterPro" id="IPR007714">
    <property type="entry name" value="CFA20_dom"/>
</dbReference>
<evidence type="ECO:0000256" key="2">
    <source>
        <dbReference type="ARBA" id="ARBA00022737"/>
    </source>
</evidence>
<name>A0AAD9MZR8_9ANNE</name>
<dbReference type="EMBL" id="JAODUP010000349">
    <property type="protein sequence ID" value="KAK2151837.1"/>
    <property type="molecule type" value="Genomic_DNA"/>
</dbReference>
<dbReference type="Pfam" id="PF23342">
    <property type="entry name" value="WDR90_beta-prop_4th"/>
    <property type="match status" value="1"/>
</dbReference>
<dbReference type="InterPro" id="IPR055440">
    <property type="entry name" value="Beta-prop_WDR90_4th"/>
</dbReference>
<evidence type="ECO:0000259" key="5">
    <source>
        <dbReference type="Pfam" id="PF05018"/>
    </source>
</evidence>
<dbReference type="InterPro" id="IPR055441">
    <property type="entry name" value="Beta-prop_WDR90_POC16_2nd"/>
</dbReference>
<dbReference type="InterPro" id="IPR015943">
    <property type="entry name" value="WD40/YVTN_repeat-like_dom_sf"/>
</dbReference>
<evidence type="ECO:0000259" key="7">
    <source>
        <dbReference type="Pfam" id="PF23393"/>
    </source>
</evidence>
<evidence type="ECO:0008006" key="10">
    <source>
        <dbReference type="Google" id="ProtNLM"/>
    </source>
</evidence>
<dbReference type="GO" id="GO:0005814">
    <property type="term" value="C:centriole"/>
    <property type="evidence" value="ECO:0007669"/>
    <property type="project" value="TreeGrafter"/>
</dbReference>
<dbReference type="Pfam" id="PF05018">
    <property type="entry name" value="CFA20_dom"/>
    <property type="match status" value="2"/>
</dbReference>
<organism evidence="8 9">
    <name type="scientific">Paralvinella palmiformis</name>
    <dbReference type="NCBI Taxonomy" id="53620"/>
    <lineage>
        <taxon>Eukaryota</taxon>
        <taxon>Metazoa</taxon>
        <taxon>Spiralia</taxon>
        <taxon>Lophotrochozoa</taxon>
        <taxon>Annelida</taxon>
        <taxon>Polychaeta</taxon>
        <taxon>Sedentaria</taxon>
        <taxon>Canalipalpata</taxon>
        <taxon>Terebellida</taxon>
        <taxon>Terebelliformia</taxon>
        <taxon>Alvinellidae</taxon>
        <taxon>Paralvinella</taxon>
    </lineage>
</organism>
<feature type="repeat" description="WD" evidence="3">
    <location>
        <begin position="730"/>
        <end position="771"/>
    </location>
</feature>
<feature type="domain" description="CFA20" evidence="5">
    <location>
        <begin position="143"/>
        <end position="194"/>
    </location>
</feature>
<feature type="domain" description="WDR90 4th beta-propeller" evidence="6">
    <location>
        <begin position="1592"/>
        <end position="1928"/>
    </location>
</feature>
<dbReference type="InterPro" id="IPR036322">
    <property type="entry name" value="WD40_repeat_dom_sf"/>
</dbReference>
<accession>A0AAD9MZR8</accession>
<keyword evidence="1 3" id="KW-0853">WD repeat</keyword>
<dbReference type="SUPFAM" id="SSF50978">
    <property type="entry name" value="WD40 repeat-like"/>
    <property type="match status" value="3"/>
</dbReference>
<sequence>MAQVWQHPFVNVFKHFEIQSWKKATKEGEVTSLMDKTMKGTVFRITGSIPAGNYIQLPKTSTQSLGLTGRYMYLCFKPIPTKYFVVHIDVATQDGLIIRISFSNLFKEFKSTSTWLQFPFVCNASKGSICSHTSMVSKEQIGPAPVSTRWTVLCLDFQYILSMYLNRRYSYMKSIKLCANMLVKNIFTSDMDYEPGISFDQVKRMGLNMKGFAPMPRDMSFPLPRGQKWHDVYDLIRFPSDSTKKPFDSIQYSKSGSEPELSKSSLGPVTIKQPRRVVAKTVHADRSSHEKPSLLHHATQEPTTFRKSQPVSELPRVGVDENGDISIQQTTDGEVHVYAHPTESVVIHQQNNKTKKEILKNRIGRAATLKVQVAYSICQETDPSNNILLDGLRFYVYDDLDQQEITESHTTKLMPHAILPVKQETYKSLSPDPILKMRRIVGFGGATTKDVSCISLNGACSLLASGQTGPQSVARIWNFHSGEFLAIFKTHVHSMSSLSMSNNGNVLCGVGKDGQNKNMVVIWNTENVTKGRQVTMLAKAHTDVDITRMRIAAFDDTRMVSCGRDNIRLWRVKDGSLRSAPVNLGEHHLMEFTDCCFEAGYEATKDPLDRLVYACTKSGHIFEIDYRKVAIHHVRRLLPVHSKEKQTFSSGPGIAINSMNVNEAFCVTGSDDGFLRLWPLTFREVYLEAEHEGPVTAVDISADGSRILAGTSTGNLGILDITTNGYTTVMRSHMSRILGLSLDPIRRHLATVSEDHTIRIWDLDTMQQLYDFTAPHECPCAITYHPHQQVFACGFESGTVRVFSVETTSMLAEHKLVMHYSSDGAMDRTACCKLPGSRFESDSLCDCSGLGSTSIALAHLDRSPIYDASDNHYQLLRLLGNTLARGDGHGPEALAISPDGRFVAFVGPSEFTVSVVDGRSLDEVMRIDITSLTCPDNIRNIVDTAVRVKYTPANVKQLLVTTSNNKLLKFDAWNGQLLAEIDNIHRSGCTTLDVSGDGRHLATAGDKVIKIWDYNMRLDLNFQVFIGHSDVITKLVFTPDSLSFLSIGEAIFMWDFLAKVHDVHEPEGRTTCKNYFTGKEEEYLPYQSPIRCGIASDRQSDVPRSTAPQPATLYPPGQQVADISAIDKATDDILGEDIVSTTSDKGEELVCSKLKATRIEESKEQPGGNFPLNGQLGSSPSIQQHMNLHDGSITPTKKLASKIKTPTKSKALSSHSKPTANKHFCHREKKYPLAQRRYTAPPKQAGLRLKAVVGYNGNGRNNMVWHADTGVFVYTSGCTVILEDLSTGSQHHFLGHTEEVSVISLQHDCQILASASSCCGPVKSEIRLWDLTERVCKRTLSYHEHDIVALSYSRDDRFLISMGDYHECSIVIWSTTQYAILCTTQTSVPMMDIKWDPYTFNEFASVGENGTLLFWLLDETGNNYSLSVHEADVPRDLIQLHHVGSSQVDFTCLEYAGDSILYVGTSSGKISAWDTRHNTCFIHWEADTAELDVLISRSGRLISGSYGRSLKMWSVTGVDEFRLPADSCGLQNDGITMDDEMNLDGAIVSAAFDDTLDLGVVGTMAGTLWYINWTERASIRLVSGHGSRINSVALCDDSFMATCSDDGLLRVWSLANKEQTLQFQVVDQLCNCLAFSPTKPEPNPIRTTLISGLNTSVISHQPKDTKFILPNIVAGYSDGTVRMFDLNKVEMVLKMQPHAVAVTAISFSTDGRMILSGGCDGLVAISSPTTGMTVRVITDHKGAPITCFDVAYTSELEVSTPLLWLAASADRRVSVWSADWSKDYCELIDWLTFPAPAFTPDGSVIRKGDKSYYSLVPPSLAKFSHEEQDTIIYTGYGMNKQLQFYSLSERKVLRTIALTHWATSLEMSPVSALIAVGNNERLLKLIDYFEGSFQDFTGHDDMVQIVHFSPSGRYLLSVSYNEIMQWEVRICHVRSK</sequence>
<dbReference type="PROSITE" id="PS50294">
    <property type="entry name" value="WD_REPEATS_REGION"/>
    <property type="match status" value="2"/>
</dbReference>
<feature type="repeat" description="WD" evidence="3">
    <location>
        <begin position="1695"/>
        <end position="1725"/>
    </location>
</feature>
<feature type="region of interest" description="Disordered" evidence="4">
    <location>
        <begin position="1097"/>
        <end position="1116"/>
    </location>
</feature>
<keyword evidence="9" id="KW-1185">Reference proteome</keyword>
<evidence type="ECO:0000313" key="8">
    <source>
        <dbReference type="EMBL" id="KAK2151837.1"/>
    </source>
</evidence>
<dbReference type="FunFam" id="2.130.10.10:FF:001066">
    <property type="entry name" value="WD repeat domain 90"/>
    <property type="match status" value="1"/>
</dbReference>
<dbReference type="InterPro" id="IPR001680">
    <property type="entry name" value="WD40_rpt"/>
</dbReference>
<feature type="domain" description="WDR90/POC16 second beta-propeller" evidence="7">
    <location>
        <begin position="741"/>
        <end position="1055"/>
    </location>
</feature>
<evidence type="ECO:0000256" key="4">
    <source>
        <dbReference type="SAM" id="MobiDB-lite"/>
    </source>
</evidence>
<dbReference type="PANTHER" id="PTHR13720">
    <property type="entry name" value="WD-40 REPEAT PROTEIN"/>
    <property type="match status" value="1"/>
</dbReference>
<reference evidence="8" key="1">
    <citation type="journal article" date="2023" name="Mol. Biol. Evol.">
        <title>Third-Generation Sequencing Reveals the Adaptive Role of the Epigenome in Three Deep-Sea Polychaetes.</title>
        <authorList>
            <person name="Perez M."/>
            <person name="Aroh O."/>
            <person name="Sun Y."/>
            <person name="Lan Y."/>
            <person name="Juniper S.K."/>
            <person name="Young C.R."/>
            <person name="Angers B."/>
            <person name="Qian P.Y."/>
        </authorList>
    </citation>
    <scope>NUCLEOTIDE SEQUENCE</scope>
    <source>
        <strain evidence="8">P08H-3</strain>
    </source>
</reference>
<dbReference type="GO" id="GO:0005929">
    <property type="term" value="C:cilium"/>
    <property type="evidence" value="ECO:0007669"/>
    <property type="project" value="UniProtKB-ARBA"/>
</dbReference>
<evidence type="ECO:0000256" key="1">
    <source>
        <dbReference type="ARBA" id="ARBA00022574"/>
    </source>
</evidence>
<dbReference type="Gene3D" id="2.130.10.10">
    <property type="entry name" value="YVTN repeat-like/Quinoprotein amine dehydrogenase"/>
    <property type="match status" value="6"/>
</dbReference>
<evidence type="ECO:0000259" key="6">
    <source>
        <dbReference type="Pfam" id="PF23342"/>
    </source>
</evidence>
<proteinExistence type="predicted"/>
<dbReference type="PROSITE" id="PS50082">
    <property type="entry name" value="WD_REPEATS_2"/>
    <property type="match status" value="3"/>
</dbReference>
<dbReference type="SUPFAM" id="SSF50998">
    <property type="entry name" value="Quinoprotein alcohol dehydrogenase-like"/>
    <property type="match status" value="1"/>
</dbReference>
<feature type="domain" description="CFA20" evidence="5">
    <location>
        <begin position="3"/>
        <end position="123"/>
    </location>
</feature>
<evidence type="ECO:0000256" key="3">
    <source>
        <dbReference type="PROSITE-ProRule" id="PRU00221"/>
    </source>
</evidence>